<keyword evidence="2" id="KW-1185">Reference proteome</keyword>
<proteinExistence type="predicted"/>
<dbReference type="Proteomes" id="UP000664169">
    <property type="component" value="Unassembled WGS sequence"/>
</dbReference>
<accession>A0A8H3I9G8</accession>
<sequence>MTLASSESATSMWINQNGWSIKTMRFAVSKIRQRDWRSIRKNWPSYRTSTHEAFQWDIQSLDNLDAFRIATECSVLEGEVEMLRQAKELAWKLAEQRKGVADSFRKGAMISHAAWTLLFQERLHHAQTARKGAPPYPSPNTVTNASEKLDVAQIFSCRAETKRAFNLAQAAKNIADKERWDGAITPRALLEKIDKEVASASAELLAAKMTMKQTEVKSQAAGLLWHIQGLNRKQKFHNGYLEWVEQMLQLLVKNANPNSIQPS</sequence>
<protein>
    <submittedName>
        <fullName evidence="1">Uncharacterized protein</fullName>
    </submittedName>
</protein>
<dbReference type="AlphaFoldDB" id="A0A8H3I9G8"/>
<dbReference type="EMBL" id="CAJPDQ010000007">
    <property type="protein sequence ID" value="CAF9912415.1"/>
    <property type="molecule type" value="Genomic_DNA"/>
</dbReference>
<gene>
    <name evidence="1" type="ORF">GOMPHAMPRED_007654</name>
</gene>
<reference evidence="1" key="1">
    <citation type="submission" date="2021-03" db="EMBL/GenBank/DDBJ databases">
        <authorList>
            <person name="Tagirdzhanova G."/>
        </authorList>
    </citation>
    <scope>NUCLEOTIDE SEQUENCE</scope>
</reference>
<evidence type="ECO:0000313" key="1">
    <source>
        <dbReference type="EMBL" id="CAF9912415.1"/>
    </source>
</evidence>
<comment type="caution">
    <text evidence="1">The sequence shown here is derived from an EMBL/GenBank/DDBJ whole genome shotgun (WGS) entry which is preliminary data.</text>
</comment>
<evidence type="ECO:0000313" key="2">
    <source>
        <dbReference type="Proteomes" id="UP000664169"/>
    </source>
</evidence>
<organism evidence="1 2">
    <name type="scientific">Gomphillus americanus</name>
    <dbReference type="NCBI Taxonomy" id="1940652"/>
    <lineage>
        <taxon>Eukaryota</taxon>
        <taxon>Fungi</taxon>
        <taxon>Dikarya</taxon>
        <taxon>Ascomycota</taxon>
        <taxon>Pezizomycotina</taxon>
        <taxon>Lecanoromycetes</taxon>
        <taxon>OSLEUM clade</taxon>
        <taxon>Ostropomycetidae</taxon>
        <taxon>Ostropales</taxon>
        <taxon>Graphidaceae</taxon>
        <taxon>Gomphilloideae</taxon>
        <taxon>Gomphillus</taxon>
    </lineage>
</organism>
<name>A0A8H3I9G8_9LECA</name>